<sequence>MAKKIDGNVGRKNDLDLLYANYSILIHHTDTLNTDNYNFRELAQYDESINVNLILILQNIIEIYIEEFVLKVLQSDELELAMKLNLSSNLTPQSLLNVKPLL</sequence>
<dbReference type="RefSeq" id="WP_008403837.1">
    <property type="nucleotide sequence ID" value="NZ_AMCK01000002.1"/>
</dbReference>
<protein>
    <submittedName>
        <fullName evidence="1">Uncharacterized protein</fullName>
    </submittedName>
</protein>
<proteinExistence type="predicted"/>
<comment type="caution">
    <text evidence="1">The sequence shown here is derived from an EMBL/GenBank/DDBJ whole genome shotgun (WGS) entry which is preliminary data.</text>
</comment>
<reference evidence="1 2" key="1">
    <citation type="journal article" date="2012" name="J. Bacteriol.">
        <title>Draft Genome Sequence of Bacillus isronensis Strain B3W22, Isolated from the Upper Atmosphere.</title>
        <authorList>
            <person name="Shivaji S."/>
            <person name="Ara S."/>
            <person name="Singh S.K."/>
            <person name="Bandi S."/>
            <person name="Singh A."/>
            <person name="Pinnaka A.K."/>
        </authorList>
    </citation>
    <scope>NUCLEOTIDE SEQUENCE [LARGE SCALE GENOMIC DNA]</scope>
    <source>
        <strain evidence="1 2">B3W22</strain>
    </source>
</reference>
<name>K1L2Q4_9BACL</name>
<dbReference type="EMBL" id="AMCK01000002">
    <property type="protein sequence ID" value="EKB46367.1"/>
    <property type="molecule type" value="Genomic_DNA"/>
</dbReference>
<organism evidence="1 2">
    <name type="scientific">Solibacillus isronensis B3W22</name>
    <dbReference type="NCBI Taxonomy" id="1224748"/>
    <lineage>
        <taxon>Bacteria</taxon>
        <taxon>Bacillati</taxon>
        <taxon>Bacillota</taxon>
        <taxon>Bacilli</taxon>
        <taxon>Bacillales</taxon>
        <taxon>Caryophanaceae</taxon>
        <taxon>Solibacillus</taxon>
    </lineage>
</organism>
<dbReference type="Proteomes" id="UP000004738">
    <property type="component" value="Unassembled WGS sequence"/>
</dbReference>
<keyword evidence="2" id="KW-1185">Reference proteome</keyword>
<gene>
    <name evidence="1" type="ORF">B857_00577</name>
</gene>
<evidence type="ECO:0000313" key="2">
    <source>
        <dbReference type="Proteomes" id="UP000004738"/>
    </source>
</evidence>
<dbReference type="AlphaFoldDB" id="K1L2Q4"/>
<accession>K1L2Q4</accession>
<evidence type="ECO:0000313" key="1">
    <source>
        <dbReference type="EMBL" id="EKB46367.1"/>
    </source>
</evidence>